<comment type="subcellular location">
    <subcellularLocation>
        <location evidence="4">Cytoplasm</location>
        <location evidence="4">P-body</location>
    </subcellularLocation>
    <subcellularLocation>
        <location evidence="3">Nucleus</location>
    </subcellularLocation>
</comment>
<keyword evidence="8" id="KW-0479">Metal-binding</keyword>
<evidence type="ECO:0000256" key="8">
    <source>
        <dbReference type="ARBA" id="ARBA00022723"/>
    </source>
</evidence>
<dbReference type="GO" id="GO:0030145">
    <property type="term" value="F:manganese ion binding"/>
    <property type="evidence" value="ECO:0007669"/>
    <property type="project" value="InterPro"/>
</dbReference>
<evidence type="ECO:0000256" key="9">
    <source>
        <dbReference type="ARBA" id="ARBA00022801"/>
    </source>
</evidence>
<evidence type="ECO:0000313" key="19">
    <source>
        <dbReference type="EMBL" id="CDW25658.1"/>
    </source>
</evidence>
<comment type="function">
    <text evidence="14">Decapping metalloenzyme that catalyzes the cleavage of the cap structure on mRNAs. Removes the 7-methyl guanine cap structure from mRNA molecules, yielding a 5'-phosphorylated mRNA fragment and 7m-GDP. Necessary for the degradation of mRNAs, both in normal mRNA turnover and in nonsense-mediated mRNA decay. Plays a role in replication-dependent histone mRNA degradation. Has higher activity towards mRNAs that lack a poly(A) tail. Has no activity towards a cap structure lacking an RNA moiety. The presence of a N(6)-methyladenosine methylation at the second transcribed position of mRNAs (N(6),2'-O-dimethyladenosine cap; m6A(m)) provides resistance to DCP2-mediated decapping. Blocks autophagy in nutrient-rich conditions by repressing the expression of ATG-related genes through degradation of their transcripts.</text>
</comment>
<name>A0A0K2THY3_LEPSM</name>
<evidence type="ECO:0000259" key="18">
    <source>
        <dbReference type="PROSITE" id="PS51462"/>
    </source>
</evidence>
<dbReference type="PROSITE" id="PS51462">
    <property type="entry name" value="NUDIX"/>
    <property type="match status" value="1"/>
</dbReference>
<comment type="cofactor">
    <cofactor evidence="2">
        <name>Mg(2+)</name>
        <dbReference type="ChEBI" id="CHEBI:18420"/>
    </cofactor>
</comment>
<feature type="compositionally biased region" description="Low complexity" evidence="17">
    <location>
        <begin position="293"/>
        <end position="303"/>
    </location>
</feature>
<dbReference type="PANTHER" id="PTHR23114">
    <property type="entry name" value="M7GPPPN-MRNA HYDROLASE"/>
    <property type="match status" value="1"/>
</dbReference>
<reference evidence="19" key="1">
    <citation type="submission" date="2014-05" db="EMBL/GenBank/DDBJ databases">
        <authorList>
            <person name="Chronopoulou M."/>
        </authorList>
    </citation>
    <scope>NUCLEOTIDE SEQUENCE</scope>
    <source>
        <tissue evidence="19">Whole organism</tissue>
    </source>
</reference>
<dbReference type="PROSITE" id="PS00893">
    <property type="entry name" value="NUDIX_BOX"/>
    <property type="match status" value="1"/>
</dbReference>
<evidence type="ECO:0000256" key="12">
    <source>
        <dbReference type="ARBA" id="ARBA00023242"/>
    </source>
</evidence>
<dbReference type="FunFam" id="3.90.79.10:FF:000003">
    <property type="entry name" value="M7GpppN-mRNA hydrolase isoform 2"/>
    <property type="match status" value="1"/>
</dbReference>
<evidence type="ECO:0000256" key="1">
    <source>
        <dbReference type="ARBA" id="ARBA00001936"/>
    </source>
</evidence>
<dbReference type="AlphaFoldDB" id="A0A0K2THY3"/>
<dbReference type="Gene3D" id="3.90.79.10">
    <property type="entry name" value="Nucleoside Triphosphate Pyrophosphohydrolase"/>
    <property type="match status" value="1"/>
</dbReference>
<dbReference type="FunFam" id="1.10.10.1050:FF:000001">
    <property type="entry name" value="M7GpppN-mRNA hydrolase isoform 2"/>
    <property type="match status" value="1"/>
</dbReference>
<keyword evidence="12" id="KW-0539">Nucleus</keyword>
<dbReference type="InterPro" id="IPR044099">
    <property type="entry name" value="Dcp2_NUDIX"/>
</dbReference>
<keyword evidence="9 19" id="KW-0378">Hydrolase</keyword>
<dbReference type="GO" id="GO:0003723">
    <property type="term" value="F:RNA binding"/>
    <property type="evidence" value="ECO:0007669"/>
    <property type="project" value="UniProtKB-KW"/>
</dbReference>
<comment type="cofactor">
    <cofactor evidence="1">
        <name>Mn(2+)</name>
        <dbReference type="ChEBI" id="CHEBI:29035"/>
    </cofactor>
</comment>
<keyword evidence="10" id="KW-0694">RNA-binding</keyword>
<dbReference type="InterPro" id="IPR000086">
    <property type="entry name" value="NUDIX_hydrolase_dom"/>
</dbReference>
<dbReference type="InterPro" id="IPR036189">
    <property type="entry name" value="DCP2_BoxA_sf"/>
</dbReference>
<dbReference type="InterPro" id="IPR015797">
    <property type="entry name" value="NUDIX_hydrolase-like_dom_sf"/>
</dbReference>
<dbReference type="CDD" id="cd03672">
    <property type="entry name" value="NUDIX_Dcp2p_Nudt20"/>
    <property type="match status" value="1"/>
</dbReference>
<evidence type="ECO:0000256" key="4">
    <source>
        <dbReference type="ARBA" id="ARBA00004201"/>
    </source>
</evidence>
<dbReference type="InterPro" id="IPR007722">
    <property type="entry name" value="DCP2_BoxA"/>
</dbReference>
<dbReference type="SUPFAM" id="SSF140586">
    <property type="entry name" value="Dcp2 domain-like"/>
    <property type="match status" value="1"/>
</dbReference>
<accession>A0A0K2THY3</accession>
<dbReference type="OrthoDB" id="18996at2759"/>
<feature type="region of interest" description="Disordered" evidence="17">
    <location>
        <begin position="268"/>
        <end position="325"/>
    </location>
</feature>
<dbReference type="SMART" id="SM01125">
    <property type="entry name" value="DCP2"/>
    <property type="match status" value="1"/>
</dbReference>
<dbReference type="GO" id="GO:0005634">
    <property type="term" value="C:nucleus"/>
    <property type="evidence" value="ECO:0007669"/>
    <property type="project" value="UniProtKB-SubCell"/>
</dbReference>
<evidence type="ECO:0000256" key="5">
    <source>
        <dbReference type="ARBA" id="ARBA00005279"/>
    </source>
</evidence>
<dbReference type="GO" id="GO:0140933">
    <property type="term" value="F:5'-(N(7)-methylguanosine 5'-triphospho)-[mRNA] hydrolase activity"/>
    <property type="evidence" value="ECO:0007669"/>
    <property type="project" value="UniProtKB-EC"/>
</dbReference>
<dbReference type="InterPro" id="IPR020084">
    <property type="entry name" value="NUDIX_hydrolase_CS"/>
</dbReference>
<proteinExistence type="inferred from homology"/>
<dbReference type="GO" id="GO:0000932">
    <property type="term" value="C:P-body"/>
    <property type="evidence" value="ECO:0007669"/>
    <property type="project" value="UniProtKB-SubCell"/>
</dbReference>
<protein>
    <recommendedName>
        <fullName evidence="15">m7GpppN-mRNA hydrolase</fullName>
    </recommendedName>
    <alternativeName>
        <fullName evidence="16">mRNA-decapping enzyme 2</fullName>
    </alternativeName>
</protein>
<dbReference type="GO" id="GO:0000184">
    <property type="term" value="P:nuclear-transcribed mRNA catabolic process, nonsense-mediated decay"/>
    <property type="evidence" value="ECO:0007669"/>
    <property type="project" value="InterPro"/>
</dbReference>
<evidence type="ECO:0000256" key="11">
    <source>
        <dbReference type="ARBA" id="ARBA00023211"/>
    </source>
</evidence>
<dbReference type="Pfam" id="PF00293">
    <property type="entry name" value="NUDIX"/>
    <property type="match status" value="1"/>
</dbReference>
<dbReference type="Pfam" id="PF05026">
    <property type="entry name" value="DCP2"/>
    <property type="match status" value="1"/>
</dbReference>
<evidence type="ECO:0000256" key="17">
    <source>
        <dbReference type="SAM" id="MobiDB-lite"/>
    </source>
</evidence>
<evidence type="ECO:0000256" key="10">
    <source>
        <dbReference type="ARBA" id="ARBA00022884"/>
    </source>
</evidence>
<evidence type="ECO:0000256" key="2">
    <source>
        <dbReference type="ARBA" id="ARBA00001946"/>
    </source>
</evidence>
<evidence type="ECO:0000256" key="7">
    <source>
        <dbReference type="ARBA" id="ARBA00022553"/>
    </source>
</evidence>
<dbReference type="EMBL" id="HACA01008297">
    <property type="protein sequence ID" value="CDW25658.1"/>
    <property type="molecule type" value="Transcribed_RNA"/>
</dbReference>
<dbReference type="Gene3D" id="1.10.10.1050">
    <property type="entry name" value="Dcp2, box A domain"/>
    <property type="match status" value="1"/>
</dbReference>
<keyword evidence="11" id="KW-0464">Manganese</keyword>
<keyword evidence="7" id="KW-0597">Phosphoprotein</keyword>
<comment type="catalytic activity">
    <reaction evidence="13">
        <text>a 5'-end (N(7)-methyl 5'-triphosphoguanosine)-ribonucleoside in mRNA + H2O = N(7)-methyl-GDP + a 5'-end phospho-ribonucleoside in mRNA + 2 H(+)</text>
        <dbReference type="Rhea" id="RHEA:67484"/>
        <dbReference type="Rhea" id="RHEA-COMP:15692"/>
        <dbReference type="Rhea" id="RHEA-COMP:17167"/>
        <dbReference type="ChEBI" id="CHEBI:15377"/>
        <dbReference type="ChEBI" id="CHEBI:15378"/>
        <dbReference type="ChEBI" id="CHEBI:63714"/>
        <dbReference type="ChEBI" id="CHEBI:138282"/>
        <dbReference type="ChEBI" id="CHEBI:156461"/>
        <dbReference type="EC" id="3.6.1.62"/>
    </reaction>
    <physiologicalReaction direction="left-to-right" evidence="13">
        <dbReference type="Rhea" id="RHEA:67485"/>
    </physiologicalReaction>
</comment>
<evidence type="ECO:0000256" key="13">
    <source>
        <dbReference type="ARBA" id="ARBA00047661"/>
    </source>
</evidence>
<dbReference type="GO" id="GO:0000290">
    <property type="term" value="P:deadenylation-dependent decapping of nuclear-transcribed mRNA"/>
    <property type="evidence" value="ECO:0007669"/>
    <property type="project" value="InterPro"/>
</dbReference>
<feature type="domain" description="Nudix hydrolase" evidence="18">
    <location>
        <begin position="109"/>
        <end position="247"/>
    </location>
</feature>
<feature type="compositionally biased region" description="Polar residues" evidence="17">
    <location>
        <begin position="269"/>
        <end position="285"/>
    </location>
</feature>
<dbReference type="SUPFAM" id="SSF55811">
    <property type="entry name" value="Nudix"/>
    <property type="match status" value="1"/>
</dbReference>
<evidence type="ECO:0000256" key="15">
    <source>
        <dbReference type="ARBA" id="ARBA00068566"/>
    </source>
</evidence>
<sequence>MESDHYQHHSIIRTHSIPSGILDDLASRFIINVPESQRKDIIRICFQCELAYWFYLDFYVENNGSHTYKGLSTCTMREFSEHMFRHIGFLREHVGQMEEILENWKVYKLAVPTYGAIILNHDLSHILLVRGFWSKTSWGFPKGKVNEDEPPHTCAIREVLEETGFNIAPLLHKDEYLEIVVHDRTTRLYIIHGVSMNTDFKPRTRNEIRDVKWFPLVDLPANKKEQISKHLGLTHSGLYKVMPFIKNIRQWISGYIQIRQQERFRPTVLSRQTSTESNNKSKNAPSHSKNNHHYNNNSNNTSNIGTPQSLRKKKEKKTSVTSIKESKSVDDFCPKAWINFHVKRNELIHAMQSTPGWA</sequence>
<evidence type="ECO:0000256" key="16">
    <source>
        <dbReference type="ARBA" id="ARBA00078183"/>
    </source>
</evidence>
<organism evidence="19">
    <name type="scientific">Lepeophtheirus salmonis</name>
    <name type="common">Salmon louse</name>
    <name type="synonym">Caligus salmonis</name>
    <dbReference type="NCBI Taxonomy" id="72036"/>
    <lineage>
        <taxon>Eukaryota</taxon>
        <taxon>Metazoa</taxon>
        <taxon>Ecdysozoa</taxon>
        <taxon>Arthropoda</taxon>
        <taxon>Crustacea</taxon>
        <taxon>Multicrustacea</taxon>
        <taxon>Hexanauplia</taxon>
        <taxon>Copepoda</taxon>
        <taxon>Siphonostomatoida</taxon>
        <taxon>Caligidae</taxon>
        <taxon>Lepeophtheirus</taxon>
    </lineage>
</organism>
<evidence type="ECO:0000256" key="14">
    <source>
        <dbReference type="ARBA" id="ARBA00060003"/>
    </source>
</evidence>
<evidence type="ECO:0000256" key="3">
    <source>
        <dbReference type="ARBA" id="ARBA00004123"/>
    </source>
</evidence>
<evidence type="ECO:0000256" key="6">
    <source>
        <dbReference type="ARBA" id="ARBA00022490"/>
    </source>
</evidence>
<comment type="similarity">
    <text evidence="5">Belongs to the Nudix hydrolase family. DCP2 subfamily.</text>
</comment>
<keyword evidence="6" id="KW-0963">Cytoplasm</keyword>
<dbReference type="PANTHER" id="PTHR23114:SF17">
    <property type="entry name" value="M7GPPPN-MRNA HYDROLASE"/>
    <property type="match status" value="1"/>
</dbReference>